<dbReference type="GO" id="GO:0031593">
    <property type="term" value="F:polyubiquitin modification-dependent protein binding"/>
    <property type="evidence" value="ECO:0007669"/>
    <property type="project" value="UniProtKB-UniRule"/>
</dbReference>
<gene>
    <name evidence="4" type="ORF">TRFO_15735</name>
</gene>
<dbReference type="Pfam" id="PF00627">
    <property type="entry name" value="UBA"/>
    <property type="match status" value="1"/>
</dbReference>
<dbReference type="SMART" id="SM00165">
    <property type="entry name" value="UBA"/>
    <property type="match status" value="2"/>
</dbReference>
<dbReference type="GO" id="GO:0005654">
    <property type="term" value="C:nucleoplasm"/>
    <property type="evidence" value="ECO:0007669"/>
    <property type="project" value="TreeGrafter"/>
</dbReference>
<dbReference type="PANTHER" id="PTHR10621">
    <property type="entry name" value="UV EXCISION REPAIR PROTEIN RAD23"/>
    <property type="match status" value="1"/>
</dbReference>
<dbReference type="InterPro" id="IPR015360">
    <property type="entry name" value="XPC-bd"/>
</dbReference>
<feature type="domain" description="Ubiquitin-like" evidence="3">
    <location>
        <begin position="1"/>
        <end position="76"/>
    </location>
</feature>
<comment type="subcellular location">
    <subcellularLocation>
        <location evidence="1">Nucleus</location>
    </subcellularLocation>
    <subcellularLocation>
        <location evidence="1">Cytoplasm</location>
    </subcellularLocation>
</comment>
<dbReference type="InterPro" id="IPR015940">
    <property type="entry name" value="UBA"/>
</dbReference>
<dbReference type="GO" id="GO:0006289">
    <property type="term" value="P:nucleotide-excision repair"/>
    <property type="evidence" value="ECO:0007669"/>
    <property type="project" value="UniProtKB-UniRule"/>
</dbReference>
<keyword evidence="1" id="KW-0963">Cytoplasm</keyword>
<dbReference type="InterPro" id="IPR004806">
    <property type="entry name" value="Rad23"/>
</dbReference>
<evidence type="ECO:0000256" key="1">
    <source>
        <dbReference type="RuleBase" id="RU367049"/>
    </source>
</evidence>
<dbReference type="RefSeq" id="XP_068367102.1">
    <property type="nucleotide sequence ID" value="XM_068498550.1"/>
</dbReference>
<dbReference type="SUPFAM" id="SSF101238">
    <property type="entry name" value="XPC-binding domain"/>
    <property type="match status" value="1"/>
</dbReference>
<dbReference type="GO" id="GO:0005829">
    <property type="term" value="C:cytosol"/>
    <property type="evidence" value="ECO:0007669"/>
    <property type="project" value="TreeGrafter"/>
</dbReference>
<dbReference type="Gene3D" id="1.10.10.540">
    <property type="entry name" value="XPC-binding domain"/>
    <property type="match status" value="1"/>
</dbReference>
<dbReference type="VEuPathDB" id="TrichDB:TRFO_15735"/>
<dbReference type="InterPro" id="IPR009060">
    <property type="entry name" value="UBA-like_sf"/>
</dbReference>
<dbReference type="InterPro" id="IPR000626">
    <property type="entry name" value="Ubiquitin-like_dom"/>
</dbReference>
<dbReference type="Pfam" id="PF09280">
    <property type="entry name" value="XPC-binding"/>
    <property type="match status" value="1"/>
</dbReference>
<reference evidence="4" key="1">
    <citation type="submission" date="2016-10" db="EMBL/GenBank/DDBJ databases">
        <authorList>
            <person name="Benchimol M."/>
            <person name="Almeida L.G."/>
            <person name="Vasconcelos A.T."/>
            <person name="Perreira-Neves A."/>
            <person name="Rosa I.A."/>
            <person name="Tasca T."/>
            <person name="Bogo M.R."/>
            <person name="de Souza W."/>
        </authorList>
    </citation>
    <scope>NUCLEOTIDE SEQUENCE [LARGE SCALE GENOMIC DNA]</scope>
    <source>
        <strain evidence="4">K</strain>
    </source>
</reference>
<feature type="domain" description="UBA" evidence="2">
    <location>
        <begin position="135"/>
        <end position="179"/>
    </location>
</feature>
<dbReference type="GeneID" id="94833254"/>
<dbReference type="FunFam" id="1.10.8.10:FF:000003">
    <property type="entry name" value="UV excision repair protein RAD23 homolog"/>
    <property type="match status" value="1"/>
</dbReference>
<dbReference type="GO" id="GO:0070628">
    <property type="term" value="F:proteasome binding"/>
    <property type="evidence" value="ECO:0007669"/>
    <property type="project" value="TreeGrafter"/>
</dbReference>
<dbReference type="OrthoDB" id="419317at2759"/>
<keyword evidence="1" id="KW-0227">DNA damage</keyword>
<dbReference type="CDD" id="cd01805">
    <property type="entry name" value="Ubl_Rad23"/>
    <property type="match status" value="1"/>
</dbReference>
<keyword evidence="1" id="KW-0234">DNA repair</keyword>
<protein>
    <recommendedName>
        <fullName evidence="1">UV excision repair protein RAD23</fullName>
    </recommendedName>
</protein>
<comment type="caution">
    <text evidence="4">The sequence shown here is derived from an EMBL/GenBank/DDBJ whole genome shotgun (WGS) entry which is preliminary data.</text>
</comment>
<dbReference type="GO" id="GO:0043130">
    <property type="term" value="F:ubiquitin binding"/>
    <property type="evidence" value="ECO:0007669"/>
    <property type="project" value="UniProtKB-UniRule"/>
</dbReference>
<dbReference type="PROSITE" id="PS50053">
    <property type="entry name" value="UBIQUITIN_2"/>
    <property type="match status" value="1"/>
</dbReference>
<evidence type="ECO:0000313" key="4">
    <source>
        <dbReference type="EMBL" id="OHT13966.1"/>
    </source>
</evidence>
<accession>A0A1J4KW89</accession>
<dbReference type="PRINTS" id="PR01839">
    <property type="entry name" value="RAD23PROTEIN"/>
</dbReference>
<organism evidence="4 5">
    <name type="scientific">Tritrichomonas foetus</name>
    <dbReference type="NCBI Taxonomy" id="1144522"/>
    <lineage>
        <taxon>Eukaryota</taxon>
        <taxon>Metamonada</taxon>
        <taxon>Parabasalia</taxon>
        <taxon>Tritrichomonadida</taxon>
        <taxon>Tritrichomonadidae</taxon>
        <taxon>Tritrichomonas</taxon>
    </lineage>
</organism>
<dbReference type="SUPFAM" id="SSF54236">
    <property type="entry name" value="Ubiquitin-like"/>
    <property type="match status" value="1"/>
</dbReference>
<dbReference type="Gene3D" id="3.10.20.90">
    <property type="entry name" value="Phosphatidylinositol 3-kinase Catalytic Subunit, Chain A, domain 1"/>
    <property type="match status" value="1"/>
</dbReference>
<evidence type="ECO:0000259" key="2">
    <source>
        <dbReference type="PROSITE" id="PS50030"/>
    </source>
</evidence>
<dbReference type="PANTHER" id="PTHR10621:SF0">
    <property type="entry name" value="UV EXCISION REPAIR PROTEIN RAD23"/>
    <property type="match status" value="1"/>
</dbReference>
<dbReference type="Gene3D" id="1.10.8.10">
    <property type="entry name" value="DNA helicase RuvA subunit, C-terminal domain"/>
    <property type="match status" value="2"/>
</dbReference>
<sequence>MLVSFRTISNKLYELECQPTDTVMSIKETLASQHGFNPKKMKLIFKAKVLLDDKTLEACGIDGSGFVVLHAQAAAAQQPKKSVEVKQENQAVTESPNRIEIPVVQTEKPEPPAVSAHSQMPSVAPLPEIDRSNGRADPPGFRQKVQELAAMGFAEGDCENALRAALGNADRAADFLLSGNIPDMPEMISVRDVPMFEEGADNFQHIILSDDEDNGEVFDDDEEEDQMEDFIRFRDELIRHPERLRSFLQQMAEDNPAIASLIRDDPSAFLASIGYNPNDFDLTGLGRSTQYEQLMAQFNDTEQQAIHNLEKLGFDTMTIIQVFVACDKDETAARACLESMM</sequence>
<dbReference type="GO" id="GO:0043161">
    <property type="term" value="P:proteasome-mediated ubiquitin-dependent protein catabolic process"/>
    <property type="evidence" value="ECO:0007669"/>
    <property type="project" value="UniProtKB-UniRule"/>
</dbReference>
<dbReference type="PROSITE" id="PS50030">
    <property type="entry name" value="UBA"/>
    <property type="match status" value="1"/>
</dbReference>
<evidence type="ECO:0000313" key="5">
    <source>
        <dbReference type="Proteomes" id="UP000179807"/>
    </source>
</evidence>
<keyword evidence="1" id="KW-0539">Nucleus</keyword>
<dbReference type="AlphaFoldDB" id="A0A1J4KW89"/>
<keyword evidence="5" id="KW-1185">Reference proteome</keyword>
<dbReference type="InterPro" id="IPR036353">
    <property type="entry name" value="XPC-bd_sf"/>
</dbReference>
<dbReference type="SUPFAM" id="SSF46934">
    <property type="entry name" value="UBA-like"/>
    <property type="match status" value="2"/>
</dbReference>
<dbReference type="Pfam" id="PF00240">
    <property type="entry name" value="ubiquitin"/>
    <property type="match status" value="1"/>
</dbReference>
<evidence type="ECO:0000259" key="3">
    <source>
        <dbReference type="PROSITE" id="PS50053"/>
    </source>
</evidence>
<comment type="function">
    <text evidence="1">Multiubiquitin chain receptor involved in modulation of proteasomal degradation. Involved in nucleotide excision repair.</text>
</comment>
<name>A0A1J4KW89_9EUKA</name>
<comment type="similarity">
    <text evidence="1">Belongs to the RAD23 family.</text>
</comment>
<dbReference type="EMBL" id="MLAK01000441">
    <property type="protein sequence ID" value="OHT13966.1"/>
    <property type="molecule type" value="Genomic_DNA"/>
</dbReference>
<proteinExistence type="inferred from homology"/>
<dbReference type="GO" id="GO:0003684">
    <property type="term" value="F:damaged DNA binding"/>
    <property type="evidence" value="ECO:0007669"/>
    <property type="project" value="UniProtKB-UniRule"/>
</dbReference>
<dbReference type="InterPro" id="IPR029071">
    <property type="entry name" value="Ubiquitin-like_domsf"/>
</dbReference>
<dbReference type="SMART" id="SM00213">
    <property type="entry name" value="UBQ"/>
    <property type="match status" value="1"/>
</dbReference>
<dbReference type="Proteomes" id="UP000179807">
    <property type="component" value="Unassembled WGS sequence"/>
</dbReference>